<accession>V7HVH3</accession>
<dbReference type="EMBL" id="AAOA02000003">
    <property type="protein sequence ID" value="ESZ89355.1"/>
    <property type="molecule type" value="Genomic_DNA"/>
</dbReference>
<reference evidence="1 2" key="2">
    <citation type="journal article" date="2009" name="PLoS ONE">
        <title>The photosynthetic apparatus and its regulation in the aerobic gammaproteobacterium Congregibacter litoralis gen. nov., sp. nov.</title>
        <authorList>
            <person name="Spring S."/>
            <person name="Lunsdorf H."/>
            <person name="Fuchs B.M."/>
            <person name="Tindall B.J."/>
        </authorList>
    </citation>
    <scope>NUCLEOTIDE SEQUENCE [LARGE SCALE GENOMIC DNA]</scope>
    <source>
        <strain evidence="1">KT71</strain>
    </source>
</reference>
<evidence type="ECO:0000313" key="1">
    <source>
        <dbReference type="EMBL" id="ESZ89355.1"/>
    </source>
</evidence>
<proteinExistence type="predicted"/>
<comment type="caution">
    <text evidence="1">The sequence shown here is derived from an EMBL/GenBank/DDBJ whole genome shotgun (WGS) entry which is preliminary data.</text>
</comment>
<dbReference type="AlphaFoldDB" id="V7HVH3"/>
<gene>
    <name evidence="1" type="ORF">KT71_003331</name>
</gene>
<name>V7HVH3_9GAMM</name>
<reference evidence="1 2" key="1">
    <citation type="journal article" date="2007" name="Proc. Natl. Acad. Sci. U.S.A.">
        <title>Characterization of a marine gammaproteobacterium capable of aerobic anoxygenic photosynthesis.</title>
        <authorList>
            <person name="Fuchs B.M."/>
            <person name="Spring S."/>
            <person name="Teeling H."/>
            <person name="Quast C."/>
            <person name="Wulf J."/>
            <person name="Schattenhofer M."/>
            <person name="Yan S."/>
            <person name="Ferriera S."/>
            <person name="Johnson J."/>
            <person name="Glockner F.O."/>
            <person name="Amann R."/>
        </authorList>
    </citation>
    <scope>NUCLEOTIDE SEQUENCE [LARGE SCALE GENOMIC DNA]</scope>
    <source>
        <strain evidence="1">KT71</strain>
    </source>
</reference>
<evidence type="ECO:0000313" key="2">
    <source>
        <dbReference type="Proteomes" id="UP000019205"/>
    </source>
</evidence>
<dbReference type="HOGENOM" id="CLU_2842267_0_0_6"/>
<organism evidence="1 2">
    <name type="scientific">Congregibacter litoralis KT71</name>
    <dbReference type="NCBI Taxonomy" id="314285"/>
    <lineage>
        <taxon>Bacteria</taxon>
        <taxon>Pseudomonadati</taxon>
        <taxon>Pseudomonadota</taxon>
        <taxon>Gammaproteobacteria</taxon>
        <taxon>Cellvibrionales</taxon>
        <taxon>Halieaceae</taxon>
        <taxon>Congregibacter</taxon>
    </lineage>
</organism>
<keyword evidence="2" id="KW-1185">Reference proteome</keyword>
<sequence>MLSFIEAYNHVNRAIALARLQRDDAYTLGTAEFREFFSVTTLRLERVRLHKDAPEHAVAVWSAES</sequence>
<dbReference type="STRING" id="314285.KT71_003331"/>
<protein>
    <submittedName>
        <fullName evidence="1">Uncharacterized protein</fullName>
    </submittedName>
</protein>
<dbReference type="Proteomes" id="UP000019205">
    <property type="component" value="Chromosome"/>
</dbReference>